<dbReference type="KEGG" id="psty:BFS30_18590"/>
<organism evidence="4 5">
    <name type="scientific">Pedobacter steynii</name>
    <dbReference type="NCBI Taxonomy" id="430522"/>
    <lineage>
        <taxon>Bacteria</taxon>
        <taxon>Pseudomonadati</taxon>
        <taxon>Bacteroidota</taxon>
        <taxon>Sphingobacteriia</taxon>
        <taxon>Sphingobacteriales</taxon>
        <taxon>Sphingobacteriaceae</taxon>
        <taxon>Pedobacter</taxon>
    </lineage>
</organism>
<dbReference type="PANTHER" id="PTHR33371">
    <property type="entry name" value="INTERMEMBRANE PHOSPHOLIPID TRANSPORT SYSTEM BINDING PROTEIN MLAD-RELATED"/>
    <property type="match status" value="1"/>
</dbReference>
<dbReference type="Proteomes" id="UP000094313">
    <property type="component" value="Chromosome"/>
</dbReference>
<keyword evidence="2" id="KW-0472">Membrane</keyword>
<evidence type="ECO:0000256" key="1">
    <source>
        <dbReference type="SAM" id="Coils"/>
    </source>
</evidence>
<dbReference type="AlphaFoldDB" id="A0A1D7QK29"/>
<dbReference type="OrthoDB" id="9771725at2"/>
<accession>A0A1D7QK29</accession>
<dbReference type="InterPro" id="IPR003399">
    <property type="entry name" value="Mce/MlaD"/>
</dbReference>
<keyword evidence="2" id="KW-0812">Transmembrane</keyword>
<protein>
    <submittedName>
        <fullName evidence="4">ABC transporter permease</fullName>
    </submittedName>
</protein>
<proteinExistence type="predicted"/>
<dbReference type="Pfam" id="PF02470">
    <property type="entry name" value="MlaD"/>
    <property type="match status" value="1"/>
</dbReference>
<keyword evidence="2" id="KW-1133">Transmembrane helix</keyword>
<sequence>MQVTDTRRKVTVGVFVFLGLLIFVLGIFTLGSQKKTFVKSFTVDVVFNDIQGLKAGNNVWFSGVKIGTIRKIQFFGTSQVQVFLNIEEEAHKYIHKDATATISSDGLIGNKIIVVTGGSPKFPFVEDGDRLKASNALSTDDIMKTFQVNNKNLVDVTSDFKILAKNLVEGKGAAGALLADQQIADNFKAIVQNLKVTTESANKMAVDLNAFTRKMNSKGGLADKMLTDTLVFSQLQASVNELKKTASSAAAMTENLNKASSKLTQSDNAAGMLLNDQKTAEQIKAIMQNLEGSSKKLDQNMEALQHNFLLRGFFKKKAKAEAEAAKATEKQ</sequence>
<evidence type="ECO:0000313" key="4">
    <source>
        <dbReference type="EMBL" id="AOM79000.1"/>
    </source>
</evidence>
<evidence type="ECO:0000313" key="5">
    <source>
        <dbReference type="Proteomes" id="UP000094313"/>
    </source>
</evidence>
<feature type="transmembrane region" description="Helical" evidence="2">
    <location>
        <begin position="12"/>
        <end position="31"/>
    </location>
</feature>
<dbReference type="PANTHER" id="PTHR33371:SF4">
    <property type="entry name" value="INTERMEMBRANE PHOSPHOLIPID TRANSPORT SYSTEM BINDING PROTEIN MLAD"/>
    <property type="match status" value="1"/>
</dbReference>
<reference evidence="4 5" key="1">
    <citation type="submission" date="2016-08" db="EMBL/GenBank/DDBJ databases">
        <authorList>
            <person name="Seilhamer J.J."/>
        </authorList>
    </citation>
    <scope>NUCLEOTIDE SEQUENCE [LARGE SCALE GENOMIC DNA]</scope>
    <source>
        <strain evidence="4 5">DX4</strain>
    </source>
</reference>
<dbReference type="InterPro" id="IPR052336">
    <property type="entry name" value="MlaD_Phospholipid_Transporter"/>
</dbReference>
<gene>
    <name evidence="4" type="ORF">BFS30_18590</name>
</gene>
<evidence type="ECO:0000259" key="3">
    <source>
        <dbReference type="Pfam" id="PF02470"/>
    </source>
</evidence>
<evidence type="ECO:0000256" key="2">
    <source>
        <dbReference type="SAM" id="Phobius"/>
    </source>
</evidence>
<feature type="domain" description="Mce/MlaD" evidence="3">
    <location>
        <begin position="42"/>
        <end position="116"/>
    </location>
</feature>
<dbReference type="RefSeq" id="WP_069380663.1">
    <property type="nucleotide sequence ID" value="NZ_CP017141.1"/>
</dbReference>
<dbReference type="EMBL" id="CP017141">
    <property type="protein sequence ID" value="AOM79000.1"/>
    <property type="molecule type" value="Genomic_DNA"/>
</dbReference>
<feature type="coiled-coil region" evidence="1">
    <location>
        <begin position="280"/>
        <end position="330"/>
    </location>
</feature>
<name>A0A1D7QK29_9SPHI</name>
<keyword evidence="5" id="KW-1185">Reference proteome</keyword>
<keyword evidence="1" id="KW-0175">Coiled coil</keyword>